<accession>A0ACC0CJV9</accession>
<dbReference type="Proteomes" id="UP001497680">
    <property type="component" value="Unassembled WGS sequence"/>
</dbReference>
<sequence length="770" mass="85229">MPTSDIGFSFQADVTSAGSLVHLAAGRAFKALSDGGIDPYAVFAVRTLGKQFIVKSSLESSVYSHIVAKSRTVFQSVLAKTLQIGWGHSVLAEEIARTRAGINSLLLVNALATGSSYFRGAEILSELLVVHGCEADQLPNIDALAHMIGYLTPFVQNLGFPAILSHITTTALRPIIAKKRHMAEDHLTGYGDAPCIAGIIGQLILTSKNRETVYLITRMRGAWFATFASHILGMAVELRLDDVVIWESAGSNGTAIIELGGHHQNESVISTSDNKILLLKPPESKRQGSLEISYYLKEAFDSLMVHFPEINDELRNAIRRAICRLSKGNLNVLQPKGDFNSYEALEETLRAFGFESAFINAVGQYIPCNSENERRFSPRDPPIGLKALDQAQDHLTSRCGKHNGQILFQMFLKSEDWNCLCGRVGRLITGFATAVTALMQCQFDPLELRLRASILLEGFPGFLIGGMSINPISFHLRTVYGVTSVTPTMAYLISLTCDDDDEQLGLAHLKTLSENNHILGVSGGSHTLYYTCLLRNDCFDPQGRVFSLSNGRASVDGVLRRILLEKADEDVFGSVNYSRDQEVSTSLGPGAIIEPHYVPSNTNVYLDVSIKKDHILTQFTVGSDKHHAERICISVCFRALQFCKIHRCNHETEAQFKVEKEHKLEVVGFGLPSEPIDGGPSNQKLPSRMVHRTVFHSRLDNISIKNKQLIRLSALRGNKLEQVITLRFFWGLSPWNHDIRRPVLQFQACLGCCMKVARERRTVRHVIMGG</sequence>
<comment type="caution">
    <text evidence="1">The sequence shown here is derived from an EMBL/GenBank/DDBJ whole genome shotgun (WGS) entry which is preliminary data.</text>
</comment>
<evidence type="ECO:0000313" key="1">
    <source>
        <dbReference type="EMBL" id="KAI6080661.1"/>
    </source>
</evidence>
<protein>
    <submittedName>
        <fullName evidence="1">Uncharacterized protein</fullName>
    </submittedName>
</protein>
<dbReference type="EMBL" id="MU394429">
    <property type="protein sequence ID" value="KAI6080661.1"/>
    <property type="molecule type" value="Genomic_DNA"/>
</dbReference>
<evidence type="ECO:0000313" key="2">
    <source>
        <dbReference type="Proteomes" id="UP001497680"/>
    </source>
</evidence>
<keyword evidence="2" id="KW-1185">Reference proteome</keyword>
<reference evidence="1 2" key="1">
    <citation type="journal article" date="2022" name="New Phytol.">
        <title>Ecological generalism drives hyperdiversity of secondary metabolite gene clusters in xylarialean endophytes.</title>
        <authorList>
            <person name="Franco M.E.E."/>
            <person name="Wisecaver J.H."/>
            <person name="Arnold A.E."/>
            <person name="Ju Y.M."/>
            <person name="Slot J.C."/>
            <person name="Ahrendt S."/>
            <person name="Moore L.P."/>
            <person name="Eastman K.E."/>
            <person name="Scott K."/>
            <person name="Konkel Z."/>
            <person name="Mondo S.J."/>
            <person name="Kuo A."/>
            <person name="Hayes R.D."/>
            <person name="Haridas S."/>
            <person name="Andreopoulos B."/>
            <person name="Riley R."/>
            <person name="LaButti K."/>
            <person name="Pangilinan J."/>
            <person name="Lipzen A."/>
            <person name="Amirebrahimi M."/>
            <person name="Yan J."/>
            <person name="Adam C."/>
            <person name="Keymanesh K."/>
            <person name="Ng V."/>
            <person name="Louie K."/>
            <person name="Northen T."/>
            <person name="Drula E."/>
            <person name="Henrissat B."/>
            <person name="Hsieh H.M."/>
            <person name="Youens-Clark K."/>
            <person name="Lutzoni F."/>
            <person name="Miadlikowska J."/>
            <person name="Eastwood D.C."/>
            <person name="Hamelin R.C."/>
            <person name="Grigoriev I.V."/>
            <person name="U'Ren J.M."/>
        </authorList>
    </citation>
    <scope>NUCLEOTIDE SEQUENCE [LARGE SCALE GENOMIC DNA]</scope>
    <source>
        <strain evidence="1 2">ER1909</strain>
    </source>
</reference>
<gene>
    <name evidence="1" type="ORF">F4821DRAFT_53173</name>
</gene>
<proteinExistence type="predicted"/>
<organism evidence="1 2">
    <name type="scientific">Hypoxylon rubiginosum</name>
    <dbReference type="NCBI Taxonomy" id="110542"/>
    <lineage>
        <taxon>Eukaryota</taxon>
        <taxon>Fungi</taxon>
        <taxon>Dikarya</taxon>
        <taxon>Ascomycota</taxon>
        <taxon>Pezizomycotina</taxon>
        <taxon>Sordariomycetes</taxon>
        <taxon>Xylariomycetidae</taxon>
        <taxon>Xylariales</taxon>
        <taxon>Hypoxylaceae</taxon>
        <taxon>Hypoxylon</taxon>
    </lineage>
</organism>
<name>A0ACC0CJV9_9PEZI</name>